<dbReference type="AlphaFoldDB" id="A0A392TLS2"/>
<evidence type="ECO:0000313" key="1">
    <source>
        <dbReference type="EMBL" id="MCI60875.1"/>
    </source>
</evidence>
<sequence length="63" mass="7000">MLGKIHACWGGSSSIENVYKKLDSVSDLYMLYLTSVYYVFGFNSQYGPGSSFKCAKPNWSSDA</sequence>
<protein>
    <submittedName>
        <fullName evidence="1">Transcription factor bHLH3-like</fullName>
    </submittedName>
</protein>
<accession>A0A392TLS2</accession>
<comment type="caution">
    <text evidence="1">The sequence shown here is derived from an EMBL/GenBank/DDBJ whole genome shotgun (WGS) entry which is preliminary data.</text>
</comment>
<feature type="non-terminal residue" evidence="1">
    <location>
        <position position="63"/>
    </location>
</feature>
<keyword evidence="2" id="KW-1185">Reference proteome</keyword>
<proteinExistence type="predicted"/>
<name>A0A392TLS2_9FABA</name>
<dbReference type="Proteomes" id="UP000265520">
    <property type="component" value="Unassembled WGS sequence"/>
</dbReference>
<organism evidence="1 2">
    <name type="scientific">Trifolium medium</name>
    <dbReference type="NCBI Taxonomy" id="97028"/>
    <lineage>
        <taxon>Eukaryota</taxon>
        <taxon>Viridiplantae</taxon>
        <taxon>Streptophyta</taxon>
        <taxon>Embryophyta</taxon>
        <taxon>Tracheophyta</taxon>
        <taxon>Spermatophyta</taxon>
        <taxon>Magnoliopsida</taxon>
        <taxon>eudicotyledons</taxon>
        <taxon>Gunneridae</taxon>
        <taxon>Pentapetalae</taxon>
        <taxon>rosids</taxon>
        <taxon>fabids</taxon>
        <taxon>Fabales</taxon>
        <taxon>Fabaceae</taxon>
        <taxon>Papilionoideae</taxon>
        <taxon>50 kb inversion clade</taxon>
        <taxon>NPAAA clade</taxon>
        <taxon>Hologalegina</taxon>
        <taxon>IRL clade</taxon>
        <taxon>Trifolieae</taxon>
        <taxon>Trifolium</taxon>
    </lineage>
</organism>
<dbReference type="EMBL" id="LXQA010589640">
    <property type="protein sequence ID" value="MCI60875.1"/>
    <property type="molecule type" value="Genomic_DNA"/>
</dbReference>
<reference evidence="1 2" key="1">
    <citation type="journal article" date="2018" name="Front. Plant Sci.">
        <title>Red Clover (Trifolium pratense) and Zigzag Clover (T. medium) - A Picture of Genomic Similarities and Differences.</title>
        <authorList>
            <person name="Dluhosova J."/>
            <person name="Istvanek J."/>
            <person name="Nedelnik J."/>
            <person name="Repkova J."/>
        </authorList>
    </citation>
    <scope>NUCLEOTIDE SEQUENCE [LARGE SCALE GENOMIC DNA]</scope>
    <source>
        <strain evidence="2">cv. 10/8</strain>
        <tissue evidence="1">Leaf</tissue>
    </source>
</reference>
<evidence type="ECO:0000313" key="2">
    <source>
        <dbReference type="Proteomes" id="UP000265520"/>
    </source>
</evidence>